<keyword evidence="2" id="KW-1185">Reference proteome</keyword>
<dbReference type="AlphaFoldDB" id="A0A7Y0HP94"/>
<evidence type="ECO:0000313" key="2">
    <source>
        <dbReference type="Proteomes" id="UP000537131"/>
    </source>
</evidence>
<accession>A0A7Y0HP94</accession>
<dbReference type="EMBL" id="JABBNI010000029">
    <property type="protein sequence ID" value="NMM63990.1"/>
    <property type="molecule type" value="Genomic_DNA"/>
</dbReference>
<name>A0A7Y0HP94_9CLOT</name>
<organism evidence="1 2">
    <name type="scientific">Clostridium muellerianum</name>
    <dbReference type="NCBI Taxonomy" id="2716538"/>
    <lineage>
        <taxon>Bacteria</taxon>
        <taxon>Bacillati</taxon>
        <taxon>Bacillota</taxon>
        <taxon>Clostridia</taxon>
        <taxon>Eubacteriales</taxon>
        <taxon>Clostridiaceae</taxon>
        <taxon>Clostridium</taxon>
    </lineage>
</organism>
<comment type="caution">
    <text evidence="1">The sequence shown here is derived from an EMBL/GenBank/DDBJ whole genome shotgun (WGS) entry which is preliminary data.</text>
</comment>
<evidence type="ECO:0000313" key="1">
    <source>
        <dbReference type="EMBL" id="NMM63990.1"/>
    </source>
</evidence>
<reference evidence="1 2" key="2">
    <citation type="submission" date="2020-06" db="EMBL/GenBank/DDBJ databases">
        <title>Complete Genome Sequence of Clostridium muelleri sp. nov. P21T, an Acid-Alcohol Producing Acetogen Isolated from Old Hay.</title>
        <authorList>
            <person name="Duncan K.E."/>
            <person name="Tanner R.S."/>
        </authorList>
    </citation>
    <scope>NUCLEOTIDE SEQUENCE [LARGE SCALE GENOMIC DNA]</scope>
    <source>
        <strain evidence="1 2">P21</strain>
    </source>
</reference>
<protein>
    <submittedName>
        <fullName evidence="1">Uncharacterized protein</fullName>
    </submittedName>
</protein>
<reference evidence="1 2" key="1">
    <citation type="submission" date="2020-04" db="EMBL/GenBank/DDBJ databases">
        <authorList>
            <person name="Doyle D.A."/>
        </authorList>
    </citation>
    <scope>NUCLEOTIDE SEQUENCE [LARGE SCALE GENOMIC DNA]</scope>
    <source>
        <strain evidence="1 2">P21</strain>
    </source>
</reference>
<dbReference type="RefSeq" id="WP_169298587.1">
    <property type="nucleotide sequence ID" value="NZ_JABBNI010000029.1"/>
</dbReference>
<proteinExistence type="predicted"/>
<sequence>MPRNEILDKLILGKIIAPNAADALKNNPDFSDLLMYFSNMDRAYCWVNGFSYELRLDEKSAVFDRYRMNEDLFFKHAKNFSKLVSKVRYGIDYFEPKQEVLMKIPELLSKYLAPIKWIESNTSMLSDIQLGGLLITIGKMLLQEKKQENTQCIMQEKNEISKVQELPDDSSWIEFAEKTLEVCRGFIQEEGITVEELYPLLCNEDATDIVDFTMDIENPDILVLANHIINITLFILTLAIYKEGGIGCPLPEILDSFQGEDMSEIFVTYLLDMMQDKVIDKKKMLVCLKHSI</sequence>
<dbReference type="Proteomes" id="UP000537131">
    <property type="component" value="Unassembled WGS sequence"/>
</dbReference>
<gene>
    <name evidence="1" type="ORF">HBE96_15170</name>
</gene>